<sequence>MAVPLGISGDNLYAPLNPATSDDAATSEVRFLELLPGEFDQPIRCSLRACVLKNHPKYEALSYVWGDARVTKPVYVNGHLMQVTSNLATALQYLRHRQRPRTLWVDAICINQADTPEKGHQLPLMGLIYSQCSQTVAWLGLPTPEMMPVISLMSPYLSERYWREKTLKLYRNVMAWTSTNNRMRRNIYYRKLGLATILVSKFPYWTRIWTYQEFWLPKKTVFVCGTLAFEPLLRSKRWDAQTIIRNAYFNPEIPKNVDLSLSEEWNRLESVMEEHVVTGLQYGFMLELYSDGKRPSPEKAFTLTLLQTTGRQCTNVHDRIYGLYAFTPQLQEMYPVDCSKPACVVMYQTTAASIQLSGMILYTGFSLHSPEPIGVSIPSWTLDFNKPFDFPTKVPILIVPDASEPGHYSPKPKAPTVTRVALALPAHNMGTCSSQLRLSRDRTALAGELLRLLEKEDEFHMRIRLALASFIDMEPITRNPLLLQDLLQYHSQPLLQRGEIGYDWKISPGFFEKTILKPLAGKTVALFDAVALSDEDQGAPSIACIVSGSASEGDVLILPTCDGPVMALRRDVQPWVDEAGGGVYFTMVGVVWVEGMSGTRAADMEENGKRLVDATRRTGYEDFVIR</sequence>
<protein>
    <submittedName>
        <fullName evidence="2">HET-domain-containing protein</fullName>
    </submittedName>
</protein>
<evidence type="ECO:0000313" key="2">
    <source>
        <dbReference type="EMBL" id="KAK8044144.1"/>
    </source>
</evidence>
<keyword evidence="3" id="KW-1185">Reference proteome</keyword>
<evidence type="ECO:0000259" key="1">
    <source>
        <dbReference type="Pfam" id="PF06985"/>
    </source>
</evidence>
<dbReference type="EMBL" id="JAQQWK010000003">
    <property type="protein sequence ID" value="KAK8044144.1"/>
    <property type="molecule type" value="Genomic_DNA"/>
</dbReference>
<proteinExistence type="predicted"/>
<name>A0ABR1TC05_9PEZI</name>
<dbReference type="Proteomes" id="UP001444661">
    <property type="component" value="Unassembled WGS sequence"/>
</dbReference>
<feature type="domain" description="Heterokaryon incompatibility" evidence="1">
    <location>
        <begin position="58"/>
        <end position="213"/>
    </location>
</feature>
<dbReference type="InterPro" id="IPR052895">
    <property type="entry name" value="HetReg/Transcr_Mod"/>
</dbReference>
<dbReference type="PANTHER" id="PTHR24148:SF64">
    <property type="entry name" value="HETEROKARYON INCOMPATIBILITY DOMAIN-CONTAINING PROTEIN"/>
    <property type="match status" value="1"/>
</dbReference>
<dbReference type="Pfam" id="PF06985">
    <property type="entry name" value="HET"/>
    <property type="match status" value="1"/>
</dbReference>
<dbReference type="PANTHER" id="PTHR24148">
    <property type="entry name" value="ANKYRIN REPEAT DOMAIN-CONTAINING PROTEIN 39 HOMOLOG-RELATED"/>
    <property type="match status" value="1"/>
</dbReference>
<comment type="caution">
    <text evidence="2">The sequence shown here is derived from an EMBL/GenBank/DDBJ whole genome shotgun (WGS) entry which is preliminary data.</text>
</comment>
<organism evidence="2 3">
    <name type="scientific">Apiospora rasikravindrae</name>
    <dbReference type="NCBI Taxonomy" id="990691"/>
    <lineage>
        <taxon>Eukaryota</taxon>
        <taxon>Fungi</taxon>
        <taxon>Dikarya</taxon>
        <taxon>Ascomycota</taxon>
        <taxon>Pezizomycotina</taxon>
        <taxon>Sordariomycetes</taxon>
        <taxon>Xylariomycetidae</taxon>
        <taxon>Amphisphaeriales</taxon>
        <taxon>Apiosporaceae</taxon>
        <taxon>Apiospora</taxon>
    </lineage>
</organism>
<evidence type="ECO:0000313" key="3">
    <source>
        <dbReference type="Proteomes" id="UP001444661"/>
    </source>
</evidence>
<reference evidence="2 3" key="1">
    <citation type="submission" date="2023-01" db="EMBL/GenBank/DDBJ databases">
        <title>Analysis of 21 Apiospora genomes using comparative genomics revels a genus with tremendous synthesis potential of carbohydrate active enzymes and secondary metabolites.</title>
        <authorList>
            <person name="Sorensen T."/>
        </authorList>
    </citation>
    <scope>NUCLEOTIDE SEQUENCE [LARGE SCALE GENOMIC DNA]</scope>
    <source>
        <strain evidence="2 3">CBS 33761</strain>
    </source>
</reference>
<dbReference type="InterPro" id="IPR010730">
    <property type="entry name" value="HET"/>
</dbReference>
<gene>
    <name evidence="2" type="ORF">PG993_004168</name>
</gene>
<accession>A0ABR1TC05</accession>